<dbReference type="AlphaFoldDB" id="A0A136JFI0"/>
<accession>A0A136JFI0</accession>
<proteinExistence type="predicted"/>
<sequence>MAAAGVAPKGMPNGWLEMLSLGCPPSAYVAGREQEMVENGEVWLILKPMWHVGRTASQEHSPYIKGPLSALVALGLGDERKKQAPANQEPGPDPGLRSGGGGIHWGGLGVSIMDERQGFTELWEGVREGRMVSQQWGPEAFAASKVAHDRSKTRR</sequence>
<gene>
    <name evidence="2" type="ORF">Micbo1qcDRAFT_172214</name>
</gene>
<keyword evidence="3" id="KW-1185">Reference proteome</keyword>
<feature type="region of interest" description="Disordered" evidence="1">
    <location>
        <begin position="77"/>
        <end position="103"/>
    </location>
</feature>
<evidence type="ECO:0000313" key="3">
    <source>
        <dbReference type="Proteomes" id="UP000070501"/>
    </source>
</evidence>
<dbReference type="EMBL" id="KQ964246">
    <property type="protein sequence ID" value="KXJ95925.1"/>
    <property type="molecule type" value="Genomic_DNA"/>
</dbReference>
<evidence type="ECO:0000256" key="1">
    <source>
        <dbReference type="SAM" id="MobiDB-lite"/>
    </source>
</evidence>
<dbReference type="InParanoid" id="A0A136JFI0"/>
<evidence type="ECO:0000313" key="2">
    <source>
        <dbReference type="EMBL" id="KXJ95925.1"/>
    </source>
</evidence>
<name>A0A136JFI0_9PEZI</name>
<protein>
    <submittedName>
        <fullName evidence="2">Uncharacterized protein</fullName>
    </submittedName>
</protein>
<reference evidence="3" key="1">
    <citation type="submission" date="2016-02" db="EMBL/GenBank/DDBJ databases">
        <title>Draft genome sequence of Microdochium bolleyi, a fungal endophyte of beachgrass.</title>
        <authorList>
            <consortium name="DOE Joint Genome Institute"/>
            <person name="David A.S."/>
            <person name="May G."/>
            <person name="Haridas S."/>
            <person name="Lim J."/>
            <person name="Wang M."/>
            <person name="Labutti K."/>
            <person name="Lipzen A."/>
            <person name="Barry K."/>
            <person name="Grigoriev I.V."/>
        </authorList>
    </citation>
    <scope>NUCLEOTIDE SEQUENCE [LARGE SCALE GENOMIC DNA]</scope>
    <source>
        <strain evidence="3">J235TASD1</strain>
    </source>
</reference>
<organism evidence="2 3">
    <name type="scientific">Microdochium bolleyi</name>
    <dbReference type="NCBI Taxonomy" id="196109"/>
    <lineage>
        <taxon>Eukaryota</taxon>
        <taxon>Fungi</taxon>
        <taxon>Dikarya</taxon>
        <taxon>Ascomycota</taxon>
        <taxon>Pezizomycotina</taxon>
        <taxon>Sordariomycetes</taxon>
        <taxon>Xylariomycetidae</taxon>
        <taxon>Xylariales</taxon>
        <taxon>Microdochiaceae</taxon>
        <taxon>Microdochium</taxon>
    </lineage>
</organism>
<dbReference type="Proteomes" id="UP000070501">
    <property type="component" value="Unassembled WGS sequence"/>
</dbReference>